<accession>A0ABN7W1M2</accession>
<gene>
    <name evidence="1" type="ORF">GMARGA_LOCUS25232</name>
</gene>
<reference evidence="1 2" key="1">
    <citation type="submission" date="2021-06" db="EMBL/GenBank/DDBJ databases">
        <authorList>
            <person name="Kallberg Y."/>
            <person name="Tangrot J."/>
            <person name="Rosling A."/>
        </authorList>
    </citation>
    <scope>NUCLEOTIDE SEQUENCE [LARGE SCALE GENOMIC DNA]</scope>
    <source>
        <strain evidence="1 2">120-4 pot B 10/14</strain>
    </source>
</reference>
<evidence type="ECO:0000313" key="1">
    <source>
        <dbReference type="EMBL" id="CAG8810993.1"/>
    </source>
</evidence>
<organism evidence="1 2">
    <name type="scientific">Gigaspora margarita</name>
    <dbReference type="NCBI Taxonomy" id="4874"/>
    <lineage>
        <taxon>Eukaryota</taxon>
        <taxon>Fungi</taxon>
        <taxon>Fungi incertae sedis</taxon>
        <taxon>Mucoromycota</taxon>
        <taxon>Glomeromycotina</taxon>
        <taxon>Glomeromycetes</taxon>
        <taxon>Diversisporales</taxon>
        <taxon>Gigasporaceae</taxon>
        <taxon>Gigaspora</taxon>
    </lineage>
</organism>
<name>A0ABN7W1M2_GIGMA</name>
<comment type="caution">
    <text evidence="1">The sequence shown here is derived from an EMBL/GenBank/DDBJ whole genome shotgun (WGS) entry which is preliminary data.</text>
</comment>
<keyword evidence="2" id="KW-1185">Reference proteome</keyword>
<dbReference type="Proteomes" id="UP000789901">
    <property type="component" value="Unassembled WGS sequence"/>
</dbReference>
<dbReference type="EMBL" id="CAJVQB010027697">
    <property type="protein sequence ID" value="CAG8810993.1"/>
    <property type="molecule type" value="Genomic_DNA"/>
</dbReference>
<sequence>LHANILEVYKGVREKEIVKISNIVHVKEKQRQSTIRAVKVLTNPLYCNFLG</sequence>
<evidence type="ECO:0000313" key="2">
    <source>
        <dbReference type="Proteomes" id="UP000789901"/>
    </source>
</evidence>
<proteinExistence type="predicted"/>
<feature type="non-terminal residue" evidence="1">
    <location>
        <position position="1"/>
    </location>
</feature>
<protein>
    <submittedName>
        <fullName evidence="1">34210_t:CDS:1</fullName>
    </submittedName>
</protein>